<keyword evidence="3" id="KW-1185">Reference proteome</keyword>
<dbReference type="InterPro" id="IPR027417">
    <property type="entry name" value="P-loop_NTPase"/>
</dbReference>
<dbReference type="Pfam" id="PF13245">
    <property type="entry name" value="AAA_19"/>
    <property type="match status" value="1"/>
</dbReference>
<keyword evidence="2" id="KW-0547">Nucleotide-binding</keyword>
<protein>
    <submittedName>
        <fullName evidence="2">Putative DNA helicase</fullName>
    </submittedName>
</protein>
<dbReference type="SUPFAM" id="SSF52540">
    <property type="entry name" value="P-loop containing nucleoside triphosphate hydrolases"/>
    <property type="match status" value="1"/>
</dbReference>
<keyword evidence="2" id="KW-0347">Helicase</keyword>
<dbReference type="PANTHER" id="PTHR43788">
    <property type="entry name" value="DNA2/NAM7 HELICASE FAMILY MEMBER"/>
    <property type="match status" value="1"/>
</dbReference>
<dbReference type="InterPro" id="IPR027785">
    <property type="entry name" value="UvrD-like_helicase_C"/>
</dbReference>
<dbReference type="Gene3D" id="3.40.50.300">
    <property type="entry name" value="P-loop containing nucleotide triphosphate hydrolases"/>
    <property type="match status" value="2"/>
</dbReference>
<accession>A0A167RJ89</accession>
<organism evidence="2 3">
    <name type="scientific">Powai lake megavirus</name>
    <dbReference type="NCBI Taxonomy" id="1842663"/>
    <lineage>
        <taxon>Viruses</taxon>
        <taxon>Varidnaviria</taxon>
        <taxon>Bamfordvirae</taxon>
        <taxon>Nucleocytoviricota</taxon>
        <taxon>Megaviricetes</taxon>
        <taxon>Imitervirales</taxon>
        <taxon>Mimiviridae</taxon>
        <taxon>Megamimivirinae</taxon>
        <taxon>Megavirus</taxon>
        <taxon>Megavirus powaiense</taxon>
    </lineage>
</organism>
<dbReference type="EMBL" id="KU877344">
    <property type="protein sequence ID" value="ANB50749.1"/>
    <property type="molecule type" value="Genomic_DNA"/>
</dbReference>
<sequence>MFNTKQLAAINKISEFISQDDHKKFYLLGFAGSGKTYTMTQKVKDMLLKNEVSNVFFCAPTHKALNVLESQIQSTFNESDHKILHNRIRYMTLHKLLEFKPVIVAENGSKVFKSTKESKFLKNICNNLVIVDECSMICEEMVKELDKYVDLYPIKIIFMGDRKQLPPVGEPESLIFSLIPSDYYYHIVLDDIMRTNSEDIKNVCNLIRNMDTIDLNKGMVEIHNSSKNKSFRLYHQKKDHTKSSWFKSFIREFNNNETPIVLTWKNATCDKYNTMIRQFVHKSISLEKYMPCDYLIFNNFYSSEENEGFYTSDMVKIIHVENVESVLFDWSKIMLKDSKSVMNQAFNDIVKKISKINNNFKVNILQIERVRSDVIDISQGLHKIKVIDVDDIIKYKSMLKVIKEHIEFFFKRYKCEKVVSILWDYYHKKLIEPFAEVNFGFSITSHKSQGSTYNSVYVDVQDILSNPNTIESHKALYTAAGRAANKLGFII</sequence>
<keyword evidence="2" id="KW-0378">Hydrolase</keyword>
<dbReference type="RefSeq" id="YP_010776500.1">
    <property type="nucleotide sequence ID" value="NC_075034.1"/>
</dbReference>
<keyword evidence="2" id="KW-0067">ATP-binding</keyword>
<feature type="domain" description="UvrD-like helicase C-terminal" evidence="1">
    <location>
        <begin position="440"/>
        <end position="489"/>
    </location>
</feature>
<dbReference type="CDD" id="cd18809">
    <property type="entry name" value="SF1_C_RecD"/>
    <property type="match status" value="1"/>
</dbReference>
<dbReference type="KEGG" id="vg:80513111"/>
<evidence type="ECO:0000313" key="3">
    <source>
        <dbReference type="Proteomes" id="UP000241365"/>
    </source>
</evidence>
<evidence type="ECO:0000259" key="1">
    <source>
        <dbReference type="Pfam" id="PF13538"/>
    </source>
</evidence>
<dbReference type="GeneID" id="80513111"/>
<evidence type="ECO:0000313" key="2">
    <source>
        <dbReference type="EMBL" id="ANB50749.1"/>
    </source>
</evidence>
<dbReference type="InterPro" id="IPR050534">
    <property type="entry name" value="Coronavir_polyprotein_1ab"/>
</dbReference>
<reference evidence="2 3" key="1">
    <citation type="journal article" date="2016" name="Genome Announc.">
        <title>Complete Genome Sequence of a New Megavirus Family Member Isolated from an Inland Water Lake for the First Time in India.</title>
        <authorList>
            <person name="Chatterjee A."/>
            <person name="Ali F."/>
            <person name="Bange D."/>
            <person name="Kondabagil K."/>
        </authorList>
    </citation>
    <scope>NUCLEOTIDE SEQUENCE [LARGE SCALE GENOMIC DNA]</scope>
    <source>
        <strain evidence="2">1</strain>
    </source>
</reference>
<proteinExistence type="predicted"/>
<dbReference type="Proteomes" id="UP000241365">
    <property type="component" value="Segment"/>
</dbReference>
<dbReference type="GO" id="GO:0004386">
    <property type="term" value="F:helicase activity"/>
    <property type="evidence" value="ECO:0007669"/>
    <property type="project" value="UniProtKB-KW"/>
</dbReference>
<name>A0A167RJ89_9VIRU</name>
<dbReference type="Pfam" id="PF13538">
    <property type="entry name" value="UvrD_C_2"/>
    <property type="match status" value="1"/>
</dbReference>